<sequence>MQRFMQSWTGPPPRQQVQQHRTLSPQGGYVNMNGQTGYPVEAHRQAQIQAQQMALKTMTRGQTGARKSPHLTNQNMPQTMSQMPQMPPQQFSTGHRMNVLTGATTLSPQLDVQNLADAGSGMDVDSDTIVVDAPAHPRTPYVNGNNYQAHAQQIPNLAPIDVQAQHTSPSRMTRSHTTAPLPQQDPQINAQPQSHPQLTTEPTAQHDSKGPIIGHGPNGPIHLHGPVSSPRRRQSQFSVHEDAATGPDGGREVQSPVSARKSRRGRPIRVDVERQVRMGLGRGVDGEGLFLQR</sequence>
<name>A0AAN8ESK6_9EURO</name>
<dbReference type="AlphaFoldDB" id="A0AAN8ESK6"/>
<keyword evidence="3" id="KW-1185">Reference proteome</keyword>
<comment type="caution">
    <text evidence="2">The sequence shown here is derived from an EMBL/GenBank/DDBJ whole genome shotgun (WGS) entry which is preliminary data.</text>
</comment>
<gene>
    <name evidence="2" type="ORF">OHC33_001011</name>
</gene>
<protein>
    <submittedName>
        <fullName evidence="2">Uncharacterized protein</fullName>
    </submittedName>
</protein>
<evidence type="ECO:0000313" key="3">
    <source>
        <dbReference type="Proteomes" id="UP001316803"/>
    </source>
</evidence>
<feature type="compositionally biased region" description="Polar residues" evidence="1">
    <location>
        <begin position="1"/>
        <end position="25"/>
    </location>
</feature>
<proteinExistence type="predicted"/>
<feature type="compositionally biased region" description="Polar residues" evidence="1">
    <location>
        <begin position="164"/>
        <end position="203"/>
    </location>
</feature>
<evidence type="ECO:0000313" key="2">
    <source>
        <dbReference type="EMBL" id="KAK5957822.1"/>
    </source>
</evidence>
<feature type="region of interest" description="Disordered" evidence="1">
    <location>
        <begin position="1"/>
        <end position="28"/>
    </location>
</feature>
<feature type="region of interest" description="Disordered" evidence="1">
    <location>
        <begin position="164"/>
        <end position="270"/>
    </location>
</feature>
<accession>A0AAN8ESK6</accession>
<evidence type="ECO:0000256" key="1">
    <source>
        <dbReference type="SAM" id="MobiDB-lite"/>
    </source>
</evidence>
<reference evidence="2 3" key="1">
    <citation type="submission" date="2022-12" db="EMBL/GenBank/DDBJ databases">
        <title>Genomic features and morphological characterization of a novel Knufia sp. strain isolated from spacecraft assembly facility.</title>
        <authorList>
            <person name="Teixeira M."/>
            <person name="Chander A.M."/>
            <person name="Stajich J.E."/>
            <person name="Venkateswaran K."/>
        </authorList>
    </citation>
    <scope>NUCLEOTIDE SEQUENCE [LARGE SCALE GENOMIC DNA]</scope>
    <source>
        <strain evidence="2 3">FJI-L2-BK-P2</strain>
    </source>
</reference>
<organism evidence="2 3">
    <name type="scientific">Knufia fluminis</name>
    <dbReference type="NCBI Taxonomy" id="191047"/>
    <lineage>
        <taxon>Eukaryota</taxon>
        <taxon>Fungi</taxon>
        <taxon>Dikarya</taxon>
        <taxon>Ascomycota</taxon>
        <taxon>Pezizomycotina</taxon>
        <taxon>Eurotiomycetes</taxon>
        <taxon>Chaetothyriomycetidae</taxon>
        <taxon>Chaetothyriales</taxon>
        <taxon>Trichomeriaceae</taxon>
        <taxon>Knufia</taxon>
    </lineage>
</organism>
<feature type="compositionally biased region" description="Low complexity" evidence="1">
    <location>
        <begin position="210"/>
        <end position="226"/>
    </location>
</feature>
<dbReference type="EMBL" id="JAKLMC020000002">
    <property type="protein sequence ID" value="KAK5957822.1"/>
    <property type="molecule type" value="Genomic_DNA"/>
</dbReference>
<dbReference type="Proteomes" id="UP001316803">
    <property type="component" value="Unassembled WGS sequence"/>
</dbReference>